<dbReference type="Gene3D" id="1.25.40.20">
    <property type="entry name" value="Ankyrin repeat-containing domain"/>
    <property type="match status" value="1"/>
</dbReference>
<feature type="region of interest" description="Disordered" evidence="1">
    <location>
        <begin position="1"/>
        <end position="42"/>
    </location>
</feature>
<dbReference type="AlphaFoldDB" id="A0A8H4RK36"/>
<keyword evidence="3" id="KW-1185">Reference proteome</keyword>
<dbReference type="OrthoDB" id="539213at2759"/>
<accession>A0A8H4RK36</accession>
<evidence type="ECO:0000313" key="3">
    <source>
        <dbReference type="Proteomes" id="UP000566819"/>
    </source>
</evidence>
<protein>
    <submittedName>
        <fullName evidence="2">Uncharacterized protein</fullName>
    </submittedName>
</protein>
<comment type="caution">
    <text evidence="2">The sequence shown here is derived from an EMBL/GenBank/DDBJ whole genome shotgun (WGS) entry which is preliminary data.</text>
</comment>
<organism evidence="2 3">
    <name type="scientific">Cudoniella acicularis</name>
    <dbReference type="NCBI Taxonomy" id="354080"/>
    <lineage>
        <taxon>Eukaryota</taxon>
        <taxon>Fungi</taxon>
        <taxon>Dikarya</taxon>
        <taxon>Ascomycota</taxon>
        <taxon>Pezizomycotina</taxon>
        <taxon>Leotiomycetes</taxon>
        <taxon>Helotiales</taxon>
        <taxon>Tricladiaceae</taxon>
        <taxon>Cudoniella</taxon>
    </lineage>
</organism>
<evidence type="ECO:0000313" key="2">
    <source>
        <dbReference type="EMBL" id="KAF4631490.1"/>
    </source>
</evidence>
<proteinExistence type="predicted"/>
<reference evidence="2 3" key="1">
    <citation type="submission" date="2020-03" db="EMBL/GenBank/DDBJ databases">
        <title>Draft Genome Sequence of Cudoniella acicularis.</title>
        <authorList>
            <person name="Buettner E."/>
            <person name="Kellner H."/>
        </authorList>
    </citation>
    <scope>NUCLEOTIDE SEQUENCE [LARGE SCALE GENOMIC DNA]</scope>
    <source>
        <strain evidence="2 3">DSM 108380</strain>
    </source>
</reference>
<dbReference type="EMBL" id="JAAMPI010000438">
    <property type="protein sequence ID" value="KAF4631490.1"/>
    <property type="molecule type" value="Genomic_DNA"/>
</dbReference>
<dbReference type="Proteomes" id="UP000566819">
    <property type="component" value="Unassembled WGS sequence"/>
</dbReference>
<dbReference type="InterPro" id="IPR036770">
    <property type="entry name" value="Ankyrin_rpt-contain_sf"/>
</dbReference>
<evidence type="ECO:0000256" key="1">
    <source>
        <dbReference type="SAM" id="MobiDB-lite"/>
    </source>
</evidence>
<feature type="compositionally biased region" description="Low complexity" evidence="1">
    <location>
        <begin position="24"/>
        <end position="42"/>
    </location>
</feature>
<name>A0A8H4RK36_9HELO</name>
<gene>
    <name evidence="2" type="ORF">G7Y89_g6641</name>
</gene>
<dbReference type="SUPFAM" id="SSF48403">
    <property type="entry name" value="Ankyrin repeat"/>
    <property type="match status" value="1"/>
</dbReference>
<sequence>MNIDDKTNPAVPQPTFSPHATGLPPNYQQHQNPHPQQPHPQVQYIQQPPQVQYVQTPYQYGQQPPQIQYVQVPPQQYVHQPVVVVQRSRGGSFVLLNSAMIAMFAFSDGVSQQNMDKLFPGNREAFSEACTRQSRVTYLYFHCVLPPIPSPTTNMAPNQHILLEDMEETSDEIYETIEEARRFAGEKCWEAYFSYEKPGHFKQIKEYLWQLDDYDADGFLSHMITNNYLDITRYLLDLGADLRRITCDQVLTEWSPDNSAAMLQLLADFGMNLSTKRRISYRKSESPILRNKEVLDWLLDQGVDINRGSNNILYEPTGKDSGCRDNTVEVLNKAAEYGDIELFSYLVFCGAKPSQGNALHEVSWCDDPHRGVAIATYLIKTQHMNINASSASGSLNTIFNRRHNFGSLSPLEAAVLYSDSASAAISVAKLLLENRAVLGRAVRIAIEEKLFQGLRLVLESGADPTEILHDAILENYFKGVKVCLEYGGDVVRGYLE</sequence>